<dbReference type="AlphaFoldDB" id="A0AAV4U0P3"/>
<proteinExistence type="predicted"/>
<keyword evidence="2" id="KW-1185">Reference proteome</keyword>
<name>A0AAV4U0P3_CAEEX</name>
<dbReference type="Proteomes" id="UP001054945">
    <property type="component" value="Unassembled WGS sequence"/>
</dbReference>
<protein>
    <submittedName>
        <fullName evidence="1">Uncharacterized protein</fullName>
    </submittedName>
</protein>
<sequence length="76" mass="9198">MGRGWSEKRSSEWNSPPPREFHLKKVFLEQKPLKMKLQMLSIQRTMKKRETLLSQPRLQLQLQSQVEVEEFDSKRE</sequence>
<dbReference type="EMBL" id="BPLR01012095">
    <property type="protein sequence ID" value="GIY51348.1"/>
    <property type="molecule type" value="Genomic_DNA"/>
</dbReference>
<comment type="caution">
    <text evidence="1">The sequence shown here is derived from an EMBL/GenBank/DDBJ whole genome shotgun (WGS) entry which is preliminary data.</text>
</comment>
<evidence type="ECO:0000313" key="2">
    <source>
        <dbReference type="Proteomes" id="UP001054945"/>
    </source>
</evidence>
<gene>
    <name evidence="1" type="ORF">CEXT_28991</name>
</gene>
<reference evidence="1 2" key="1">
    <citation type="submission" date="2021-06" db="EMBL/GenBank/DDBJ databases">
        <title>Caerostris extrusa draft genome.</title>
        <authorList>
            <person name="Kono N."/>
            <person name="Arakawa K."/>
        </authorList>
    </citation>
    <scope>NUCLEOTIDE SEQUENCE [LARGE SCALE GENOMIC DNA]</scope>
</reference>
<evidence type="ECO:0000313" key="1">
    <source>
        <dbReference type="EMBL" id="GIY51348.1"/>
    </source>
</evidence>
<organism evidence="1 2">
    <name type="scientific">Caerostris extrusa</name>
    <name type="common">Bark spider</name>
    <name type="synonym">Caerostris bankana</name>
    <dbReference type="NCBI Taxonomy" id="172846"/>
    <lineage>
        <taxon>Eukaryota</taxon>
        <taxon>Metazoa</taxon>
        <taxon>Ecdysozoa</taxon>
        <taxon>Arthropoda</taxon>
        <taxon>Chelicerata</taxon>
        <taxon>Arachnida</taxon>
        <taxon>Araneae</taxon>
        <taxon>Araneomorphae</taxon>
        <taxon>Entelegynae</taxon>
        <taxon>Araneoidea</taxon>
        <taxon>Araneidae</taxon>
        <taxon>Caerostris</taxon>
    </lineage>
</organism>
<accession>A0AAV4U0P3</accession>